<organism evidence="2 3">
    <name type="scientific">Paenibacillus eucommiae</name>
    <dbReference type="NCBI Taxonomy" id="1355755"/>
    <lineage>
        <taxon>Bacteria</taxon>
        <taxon>Bacillati</taxon>
        <taxon>Bacillota</taxon>
        <taxon>Bacilli</taxon>
        <taxon>Bacillales</taxon>
        <taxon>Paenibacillaceae</taxon>
        <taxon>Paenibacillus</taxon>
    </lineage>
</organism>
<feature type="domain" description="Transposase IS4-like" evidence="1">
    <location>
        <begin position="120"/>
        <end position="221"/>
    </location>
</feature>
<proteinExistence type="predicted"/>
<reference evidence="2 3" key="1">
    <citation type="submission" date="2021-03" db="EMBL/GenBank/DDBJ databases">
        <title>Genomic Encyclopedia of Type Strains, Phase IV (KMG-IV): sequencing the most valuable type-strain genomes for metagenomic binning, comparative biology and taxonomic classification.</title>
        <authorList>
            <person name="Goeker M."/>
        </authorList>
    </citation>
    <scope>NUCLEOTIDE SEQUENCE [LARGE SCALE GENOMIC DNA]</scope>
    <source>
        <strain evidence="2 3">DSM 26048</strain>
    </source>
</reference>
<feature type="non-terminal residue" evidence="2">
    <location>
        <position position="222"/>
    </location>
</feature>
<dbReference type="InterPro" id="IPR002559">
    <property type="entry name" value="Transposase_11"/>
</dbReference>
<accession>A0ABS4J6E2</accession>
<dbReference type="SUPFAM" id="SSF53098">
    <property type="entry name" value="Ribonuclease H-like"/>
    <property type="match status" value="1"/>
</dbReference>
<evidence type="ECO:0000313" key="3">
    <source>
        <dbReference type="Proteomes" id="UP001519287"/>
    </source>
</evidence>
<dbReference type="InterPro" id="IPR012337">
    <property type="entry name" value="RNaseH-like_sf"/>
</dbReference>
<dbReference type="RefSeq" id="WP_209977213.1">
    <property type="nucleotide sequence ID" value="NZ_JAGGLB010000034.1"/>
</dbReference>
<name>A0ABS4J6E2_9BACL</name>
<comment type="caution">
    <text evidence="2">The sequence shown here is derived from an EMBL/GenBank/DDBJ whole genome shotgun (WGS) entry which is preliminary data.</text>
</comment>
<gene>
    <name evidence="2" type="ORF">J2Z66_007047</name>
</gene>
<evidence type="ECO:0000259" key="1">
    <source>
        <dbReference type="Pfam" id="PF01609"/>
    </source>
</evidence>
<evidence type="ECO:0000313" key="2">
    <source>
        <dbReference type="EMBL" id="MBP1995405.1"/>
    </source>
</evidence>
<dbReference type="EMBL" id="JAGGLB010000034">
    <property type="protein sequence ID" value="MBP1995405.1"/>
    <property type="molecule type" value="Genomic_DNA"/>
</dbReference>
<dbReference type="Proteomes" id="UP001519287">
    <property type="component" value="Unassembled WGS sequence"/>
</dbReference>
<keyword evidence="3" id="KW-1185">Reference proteome</keyword>
<sequence length="222" mass="25006">MDNNKKISVICQCLNVLNVEQYRSVLFDHRAKKLYTGNTIQLHLLGQLMNLGTYGEITQLLDAHDELKTILNLESISSSQLSRKTLSLCTSSLQALFVELVGQIMQLSQQGSGISPTIGRLSIIDASNISLPGLLGSWAKCGSRKCGVTLHMRYLVVNPSVGFPDKVIFTTSHVRESKVVMELIQADDVTYVMDRGYEKYLHFKEWLQDSIRFVVRVKERAR</sequence>
<dbReference type="Pfam" id="PF01609">
    <property type="entry name" value="DDE_Tnp_1"/>
    <property type="match status" value="1"/>
</dbReference>
<protein>
    <recommendedName>
        <fullName evidence="1">Transposase IS4-like domain-containing protein</fullName>
    </recommendedName>
</protein>